<dbReference type="OrthoDB" id="8452228at2"/>
<organism evidence="1 2">
    <name type="scientific">Bradyrhizobium frederickii</name>
    <dbReference type="NCBI Taxonomy" id="2560054"/>
    <lineage>
        <taxon>Bacteria</taxon>
        <taxon>Pseudomonadati</taxon>
        <taxon>Pseudomonadota</taxon>
        <taxon>Alphaproteobacteria</taxon>
        <taxon>Hyphomicrobiales</taxon>
        <taxon>Nitrobacteraceae</taxon>
        <taxon>Bradyrhizobium</taxon>
    </lineage>
</organism>
<dbReference type="EMBL" id="SPQU01000020">
    <property type="protein sequence ID" value="TFV34560.1"/>
    <property type="molecule type" value="Genomic_DNA"/>
</dbReference>
<protein>
    <recommendedName>
        <fullName evidence="3">Phage gp6-like head-tail connector protein</fullName>
    </recommendedName>
</protein>
<evidence type="ECO:0000313" key="1">
    <source>
        <dbReference type="EMBL" id="TFV34560.1"/>
    </source>
</evidence>
<comment type="caution">
    <text evidence="1">The sequence shown here is derived from an EMBL/GenBank/DDBJ whole genome shotgun (WGS) entry which is preliminary data.</text>
</comment>
<evidence type="ECO:0000313" key="2">
    <source>
        <dbReference type="Proteomes" id="UP000298225"/>
    </source>
</evidence>
<gene>
    <name evidence="1" type="ORF">E4K66_30810</name>
</gene>
<dbReference type="NCBIfam" id="TIGR02215">
    <property type="entry name" value="phage_chp_gp8"/>
    <property type="match status" value="1"/>
</dbReference>
<reference evidence="1 2" key="1">
    <citation type="submission" date="2019-03" db="EMBL/GenBank/DDBJ databases">
        <title>Bradyrhizobium strains diversity isolated from Chamaecrista fasciculata.</title>
        <authorList>
            <person name="Urquiaga M.C.O."/>
            <person name="Hungria M."/>
            <person name="Delamuta J.R.M."/>
        </authorList>
    </citation>
    <scope>NUCLEOTIDE SEQUENCE [LARGE SCALE GENOMIC DNA]</scope>
    <source>
        <strain evidence="1 2">CNPSo 3424</strain>
    </source>
</reference>
<evidence type="ECO:0008006" key="3">
    <source>
        <dbReference type="Google" id="ProtNLM"/>
    </source>
</evidence>
<dbReference type="Proteomes" id="UP000298225">
    <property type="component" value="Unassembled WGS sequence"/>
</dbReference>
<dbReference type="AlphaFoldDB" id="A0A4Y9KT96"/>
<dbReference type="InterPro" id="IPR011738">
    <property type="entry name" value="Phage_CHP"/>
</dbReference>
<keyword evidence="2" id="KW-1185">Reference proteome</keyword>
<accession>A0A4Y9KT96</accession>
<name>A0A4Y9KT96_9BRAD</name>
<proteinExistence type="predicted"/>
<sequence length="234" mass="25700">MFRNNDISDGGRAVLIEPPTDEVITLADCKAMLGITGTDQDISIQAAIYAAVDNLDAASGWLGRALREQTWELQLRSFDDRRRKVAPYNNPLAIPLPYAPLLTVVSVKYFDVAGVDQPLVLGAGYRILGLGAPLERQAIAPVYQGSWPAARVDDASVRIRFTCGYDEVQNFMPRQLKQAVCLAVRDLLPLMTRDQTVLEERVEGIGSTRYQNNPEFAAVTCNAIAGLLSNLSLY</sequence>
<dbReference type="RefSeq" id="WP_135171249.1">
    <property type="nucleotide sequence ID" value="NZ_SPQU01000020.1"/>
</dbReference>